<dbReference type="SUPFAM" id="SSF56024">
    <property type="entry name" value="Phospholipase D/nuclease"/>
    <property type="match status" value="2"/>
</dbReference>
<evidence type="ECO:0000256" key="2">
    <source>
        <dbReference type="ARBA" id="ARBA00022475"/>
    </source>
</evidence>
<accession>A0A150F4J6</accession>
<evidence type="ECO:0000313" key="10">
    <source>
        <dbReference type="EMBL" id="KXZ17034.1"/>
    </source>
</evidence>
<dbReference type="InterPro" id="IPR022924">
    <property type="entry name" value="Cardiolipin_synthase"/>
</dbReference>
<reference evidence="11" key="1">
    <citation type="submission" date="2016-02" db="EMBL/GenBank/DDBJ databases">
        <authorList>
            <person name="Dunlap C."/>
        </authorList>
    </citation>
    <scope>NUCLEOTIDE SEQUENCE [LARGE SCALE GENOMIC DNA]</scope>
    <source>
        <strain evidence="11">NRRL B-41092</strain>
    </source>
</reference>
<dbReference type="GO" id="GO:0032049">
    <property type="term" value="P:cardiolipin biosynthetic process"/>
    <property type="evidence" value="ECO:0007669"/>
    <property type="project" value="UniProtKB-UniRule"/>
</dbReference>
<dbReference type="PANTHER" id="PTHR21248:SF7">
    <property type="entry name" value="MINOR CARDIOLIPIN SYNTHASE CLSB"/>
    <property type="match status" value="1"/>
</dbReference>
<dbReference type="RefSeq" id="WP_061522504.1">
    <property type="nucleotide sequence ID" value="NZ_JARLZY010000023.1"/>
</dbReference>
<dbReference type="InterPro" id="IPR025202">
    <property type="entry name" value="PLD-like_dom"/>
</dbReference>
<evidence type="ECO:0000256" key="3">
    <source>
        <dbReference type="ARBA" id="ARBA00022679"/>
    </source>
</evidence>
<dbReference type="InterPro" id="IPR001736">
    <property type="entry name" value="PLipase_D/transphosphatidylase"/>
</dbReference>
<dbReference type="SMART" id="SM00155">
    <property type="entry name" value="PLDc"/>
    <property type="match status" value="2"/>
</dbReference>
<dbReference type="NCBIfam" id="TIGR04265">
    <property type="entry name" value="bac_cardiolipin"/>
    <property type="match status" value="1"/>
</dbReference>
<dbReference type="EC" id="2.7.8.-" evidence="8"/>
<dbReference type="CDD" id="cd09112">
    <property type="entry name" value="PLDc_CLS_2"/>
    <property type="match status" value="1"/>
</dbReference>
<dbReference type="PIRSF" id="PIRSF000850">
    <property type="entry name" value="Phospholipase_D_PSS"/>
    <property type="match status" value="1"/>
</dbReference>
<sequence>MKVLFVLLVIFIILIALVLLDTLMGRAAYRKKAYEPVFSRKKSDIELIHCGDELVKRMMADIRQAVSSIHMMFFIMKNDQVSHDMFHLLKEKAQAGLSVYLLLDWAGGHQVKKPEIQTMKKAGVHVHFLNKPRFPYLFFRLQKRNHRKVTVIDGKIGYVGGFNIAKEYLGKKAKLGNWKDYHLRMTGEGTADLQTLFLSDLKRNTGKTAESSEVYPPLPQGNISHRIYASDGFSLEEHYESCIQKAAEKIIICTPYYIPSKKLQEAIISACRHGVTVILMVPMKSDHPLVRETAFTYYPELLEAGCLIYRYYQGFYHAKAIIIDDRISIIGTPNFDKRSLFWNEEVNVTIHDQAFTAEVLSTINQDIKKSELLTKEKVKNRSVRQLPAEWIGKAISYFL</sequence>
<name>A0A150F4J6_9BACI</name>
<dbReference type="AlphaFoldDB" id="A0A150F4J6"/>
<proteinExistence type="predicted"/>
<feature type="domain" description="PLD phosphodiesterase" evidence="9">
    <location>
        <begin position="141"/>
        <end position="168"/>
    </location>
</feature>
<evidence type="ECO:0000256" key="6">
    <source>
        <dbReference type="ARBA" id="ARBA00022989"/>
    </source>
</evidence>
<dbReference type="CDD" id="cd09110">
    <property type="entry name" value="PLDc_CLS_1"/>
    <property type="match status" value="1"/>
</dbReference>
<evidence type="ECO:0000256" key="8">
    <source>
        <dbReference type="NCBIfam" id="TIGR04265"/>
    </source>
</evidence>
<dbReference type="GO" id="GO:0005886">
    <property type="term" value="C:plasma membrane"/>
    <property type="evidence" value="ECO:0007669"/>
    <property type="project" value="UniProtKB-SubCell"/>
</dbReference>
<evidence type="ECO:0000256" key="4">
    <source>
        <dbReference type="ARBA" id="ARBA00022692"/>
    </source>
</evidence>
<organism evidence="10 11">
    <name type="scientific">Bacillus nakamurai</name>
    <dbReference type="NCBI Taxonomy" id="1793963"/>
    <lineage>
        <taxon>Bacteria</taxon>
        <taxon>Bacillati</taxon>
        <taxon>Bacillota</taxon>
        <taxon>Bacilli</taxon>
        <taxon>Bacillales</taxon>
        <taxon>Bacillaceae</taxon>
        <taxon>Bacillus</taxon>
    </lineage>
</organism>
<keyword evidence="7" id="KW-0472">Membrane</keyword>
<dbReference type="Gene3D" id="3.30.870.10">
    <property type="entry name" value="Endonuclease Chain A"/>
    <property type="match status" value="2"/>
</dbReference>
<dbReference type="Proteomes" id="UP000075430">
    <property type="component" value="Unassembled WGS sequence"/>
</dbReference>
<comment type="caution">
    <text evidence="10">The sequence shown here is derived from an EMBL/GenBank/DDBJ whole genome shotgun (WGS) entry which is preliminary data.</text>
</comment>
<dbReference type="Pfam" id="PF13091">
    <property type="entry name" value="PLDc_2"/>
    <property type="match status" value="2"/>
</dbReference>
<dbReference type="STRING" id="1793963.AXI58_01160"/>
<keyword evidence="6" id="KW-1133">Transmembrane helix</keyword>
<dbReference type="GO" id="GO:0008808">
    <property type="term" value="F:cardiolipin synthase activity"/>
    <property type="evidence" value="ECO:0007669"/>
    <property type="project" value="UniProtKB-UniRule"/>
</dbReference>
<evidence type="ECO:0000313" key="11">
    <source>
        <dbReference type="Proteomes" id="UP000075430"/>
    </source>
</evidence>
<dbReference type="PANTHER" id="PTHR21248">
    <property type="entry name" value="CARDIOLIPIN SYNTHASE"/>
    <property type="match status" value="1"/>
</dbReference>
<keyword evidence="2" id="KW-1003">Cell membrane</keyword>
<protein>
    <recommendedName>
        <fullName evidence="8">Cardiolipin synthase</fullName>
        <ecNumber evidence="8">2.7.8.-</ecNumber>
    </recommendedName>
</protein>
<dbReference type="EMBL" id="LSBA01000023">
    <property type="protein sequence ID" value="KXZ17034.1"/>
    <property type="molecule type" value="Genomic_DNA"/>
</dbReference>
<feature type="domain" description="PLD phosphodiesterase" evidence="9">
    <location>
        <begin position="312"/>
        <end position="339"/>
    </location>
</feature>
<evidence type="ECO:0000256" key="7">
    <source>
        <dbReference type="ARBA" id="ARBA00023136"/>
    </source>
</evidence>
<dbReference type="PROSITE" id="PS50035">
    <property type="entry name" value="PLD"/>
    <property type="match status" value="2"/>
</dbReference>
<evidence type="ECO:0000259" key="9">
    <source>
        <dbReference type="PROSITE" id="PS50035"/>
    </source>
</evidence>
<keyword evidence="11" id="KW-1185">Reference proteome</keyword>
<gene>
    <name evidence="10" type="ORF">AXI58_01160</name>
</gene>
<keyword evidence="3" id="KW-0808">Transferase</keyword>
<comment type="subcellular location">
    <subcellularLocation>
        <location evidence="1">Cell membrane</location>
    </subcellularLocation>
</comment>
<evidence type="ECO:0000256" key="5">
    <source>
        <dbReference type="ARBA" id="ARBA00022737"/>
    </source>
</evidence>
<keyword evidence="5" id="KW-0677">Repeat</keyword>
<keyword evidence="4" id="KW-0812">Transmembrane</keyword>
<dbReference type="OrthoDB" id="9762009at2"/>
<evidence type="ECO:0000256" key="1">
    <source>
        <dbReference type="ARBA" id="ARBA00004236"/>
    </source>
</evidence>